<protein>
    <submittedName>
        <fullName evidence="1">Regulator of Ty1 Transposition</fullName>
    </submittedName>
</protein>
<gene>
    <name evidence="1" type="primary">ESC4</name>
    <name evidence="1" type="ORF">N8T08_005057</name>
</gene>
<evidence type="ECO:0000313" key="2">
    <source>
        <dbReference type="Proteomes" id="UP001177260"/>
    </source>
</evidence>
<dbReference type="Proteomes" id="UP001177260">
    <property type="component" value="Unassembled WGS sequence"/>
</dbReference>
<comment type="caution">
    <text evidence="1">The sequence shown here is derived from an EMBL/GenBank/DDBJ whole genome shotgun (WGS) entry which is preliminary data.</text>
</comment>
<organism evidence="1 2">
    <name type="scientific">Aspergillus melleus</name>
    <dbReference type="NCBI Taxonomy" id="138277"/>
    <lineage>
        <taxon>Eukaryota</taxon>
        <taxon>Fungi</taxon>
        <taxon>Dikarya</taxon>
        <taxon>Ascomycota</taxon>
        <taxon>Pezizomycotina</taxon>
        <taxon>Eurotiomycetes</taxon>
        <taxon>Eurotiomycetidae</taxon>
        <taxon>Eurotiales</taxon>
        <taxon>Aspergillaceae</taxon>
        <taxon>Aspergillus</taxon>
        <taxon>Aspergillus subgen. Circumdati</taxon>
    </lineage>
</organism>
<sequence length="858" mass="96181">MAGHEEFQLFDQCRVCIVCSKDLSLDAAHQYASLFEENGGESVIYEQPATFPPLEEFTHLVSSTIDFPAFDTANDSLIPVVKPQWLQACLSKRKLANPRQYSPDPRLFLNDVVVTCGDIPEGDKDAIVGGVLAKGGLYSPRMTHMVTHLVDLTVDSDKARIAITKKLHARIVLPHWFDDCLKLGRRIDERPYTLPDPEILRAGPDAPIRSVENRDIVGASTPEPTTLPNVMSPNARPKLDVFEGKQVMLSTDLGIGPHLIESIGEIIKQGGGFMTSDVSEADLLICRYREGVAYRMASRLGKDVGNLSWLYHLMTYNTWTSPFRRLLHYPVSRTGIPGFKGFKISLSNYVGEARVYLENLIAATGAECTKTLKQDNTHLVTAHGNSEKCSAAREWGLQVVNHLWLEECYAKWKLLPVSDNRYNHFPRRTNLGEVVGQTRLDKQVLETIFYQSEDSTEPSAPRPMQVKDQNTTATAAAAKQPLSEKASEQDSEMSEARSTTTPRALAKSRKDSDSKKLQTPARMRLTSEGKENETPSSTSSRKSKDAATARLHDYAPDLALYEKEKKRVGGVIYGGRRVTDEDRVLLNNGKKRRSLEAEDDHDEDETADAKRQKKAKPPITMHLLITGYQKWVGNLKKEDADKRQLRDLGIMVVQDARKCSHLAAPSILRTPKFVNALAYGPVIVNVEFITACLKKNELVDPEEFPLKDDAAEKRFGFSLEEAKANAKNNKNRLLQGYKIHCVESIRGGFDAFKSIADANGGDCSLFRGRVSYQSQREESDEASSAEEEDPSRKEIYLLSSVAADHRKLWPRFRQLAQSVHKTPRIVRVDWLLDIAMSQTLHPADAYELNEEMVEKIEE</sequence>
<accession>A0ACC3BF66</accession>
<name>A0ACC3BF66_9EURO</name>
<evidence type="ECO:0000313" key="1">
    <source>
        <dbReference type="EMBL" id="KAK1149508.1"/>
    </source>
</evidence>
<proteinExistence type="predicted"/>
<dbReference type="EMBL" id="JAOPJF010000003">
    <property type="protein sequence ID" value="KAK1149508.1"/>
    <property type="molecule type" value="Genomic_DNA"/>
</dbReference>
<keyword evidence="2" id="KW-1185">Reference proteome</keyword>
<reference evidence="1 2" key="1">
    <citation type="journal article" date="2023" name="ACS Omega">
        <title>Identification of the Neoaspergillic Acid Biosynthesis Gene Cluster by Establishing an In Vitro CRISPR-Ribonucleoprotein Genetic System in Aspergillus melleus.</title>
        <authorList>
            <person name="Yuan B."/>
            <person name="Grau M.F."/>
            <person name="Murata R.M."/>
            <person name="Torok T."/>
            <person name="Venkateswaran K."/>
            <person name="Stajich J.E."/>
            <person name="Wang C.C.C."/>
        </authorList>
    </citation>
    <scope>NUCLEOTIDE SEQUENCE [LARGE SCALE GENOMIC DNA]</scope>
    <source>
        <strain evidence="1 2">IMV 1140</strain>
    </source>
</reference>